<reference evidence="2" key="1">
    <citation type="submission" date="2020-05" db="UniProtKB">
        <authorList>
            <consortium name="EnsemblMetazoa"/>
        </authorList>
    </citation>
    <scope>IDENTIFICATION</scope>
    <source>
        <strain evidence="2">BB02</strain>
    </source>
</reference>
<dbReference type="VEuPathDB" id="VectorBase:BGLB029756"/>
<feature type="compositionally biased region" description="Basic and acidic residues" evidence="1">
    <location>
        <begin position="31"/>
        <end position="46"/>
    </location>
</feature>
<name>A0A2C9LCU9_BIOGL</name>
<evidence type="ECO:0000313" key="3">
    <source>
        <dbReference type="Proteomes" id="UP000076420"/>
    </source>
</evidence>
<dbReference type="VEuPathDB" id="VectorBase:BGLAX_048842"/>
<organism evidence="2 3">
    <name type="scientific">Biomphalaria glabrata</name>
    <name type="common">Bloodfluke planorb</name>
    <name type="synonym">Freshwater snail</name>
    <dbReference type="NCBI Taxonomy" id="6526"/>
    <lineage>
        <taxon>Eukaryota</taxon>
        <taxon>Metazoa</taxon>
        <taxon>Spiralia</taxon>
        <taxon>Lophotrochozoa</taxon>
        <taxon>Mollusca</taxon>
        <taxon>Gastropoda</taxon>
        <taxon>Heterobranchia</taxon>
        <taxon>Euthyneura</taxon>
        <taxon>Panpulmonata</taxon>
        <taxon>Hygrophila</taxon>
        <taxon>Lymnaeoidea</taxon>
        <taxon>Planorbidae</taxon>
        <taxon>Biomphalaria</taxon>
    </lineage>
</organism>
<dbReference type="EnsemblMetazoa" id="BGLB029756-RA">
    <property type="protein sequence ID" value="BGLB029756-PA"/>
    <property type="gene ID" value="BGLB029756"/>
</dbReference>
<feature type="region of interest" description="Disordered" evidence="1">
    <location>
        <begin position="27"/>
        <end position="184"/>
    </location>
</feature>
<feature type="compositionally biased region" description="Basic and acidic residues" evidence="1">
    <location>
        <begin position="208"/>
        <end position="236"/>
    </location>
</feature>
<evidence type="ECO:0000313" key="2">
    <source>
        <dbReference type="EnsemblMetazoa" id="BGLB029756-PA"/>
    </source>
</evidence>
<feature type="region of interest" description="Disordered" evidence="1">
    <location>
        <begin position="208"/>
        <end position="239"/>
    </location>
</feature>
<dbReference type="AlphaFoldDB" id="A0A2C9LCU9"/>
<protein>
    <submittedName>
        <fullName evidence="2">Uncharacterized protein</fullName>
    </submittedName>
</protein>
<gene>
    <name evidence="2" type="primary">106063833</name>
</gene>
<accession>A0A2C9LCU9</accession>
<dbReference type="Proteomes" id="UP000076420">
    <property type="component" value="Unassembled WGS sequence"/>
</dbReference>
<dbReference type="KEGG" id="bgt:106063833"/>
<sequence length="252" mass="27771">MEKSRSPTGELQTLNSYAWLKDKFLFTMDPPSHRLPDTGQPKEIRLVRAPSPASLQMQEPPAAHRGPSRSSSNSSGGEHPGSRSGSAELQSRESPHHPMARSSSSMSPSPTLLHRRGSRLSSGSTSSMPEPRPTDLVVAGNKRAAPDQAEASWERAAPIYSSSRPQQASPPHISSSGRLLAPREETYVRKMETGRPLSEEALNHIEAGRRAHYGSSREIEHENDSNSDPMEERIESRQLGQQSKSNYFIFLL</sequence>
<feature type="compositionally biased region" description="Polar residues" evidence="1">
    <location>
        <begin position="160"/>
        <end position="177"/>
    </location>
</feature>
<feature type="compositionally biased region" description="Low complexity" evidence="1">
    <location>
        <begin position="100"/>
        <end position="112"/>
    </location>
</feature>
<evidence type="ECO:0000256" key="1">
    <source>
        <dbReference type="SAM" id="MobiDB-lite"/>
    </source>
</evidence>
<proteinExistence type="predicted"/>
<feature type="compositionally biased region" description="Low complexity" evidence="1">
    <location>
        <begin position="64"/>
        <end position="77"/>
    </location>
</feature>